<evidence type="ECO:0000313" key="3">
    <source>
        <dbReference type="Proteomes" id="UP000198415"/>
    </source>
</evidence>
<keyword evidence="1" id="KW-0472">Membrane</keyword>
<keyword evidence="1" id="KW-0812">Transmembrane</keyword>
<protein>
    <recommendedName>
        <fullName evidence="4">YcxB-like protein</fullName>
    </recommendedName>
</protein>
<reference evidence="2 3" key="1">
    <citation type="submission" date="2017-06" db="EMBL/GenBank/DDBJ databases">
        <authorList>
            <person name="Kim H.J."/>
            <person name="Triplett B.A."/>
        </authorList>
    </citation>
    <scope>NUCLEOTIDE SEQUENCE [LARGE SCALE GENOMIC DNA]</scope>
    <source>
        <strain evidence="2 3">DSM 43151</strain>
    </source>
</reference>
<dbReference type="EMBL" id="FZNR01000005">
    <property type="protein sequence ID" value="SNR77920.1"/>
    <property type="molecule type" value="Genomic_DNA"/>
</dbReference>
<feature type="transmembrane region" description="Helical" evidence="1">
    <location>
        <begin position="29"/>
        <end position="51"/>
    </location>
</feature>
<gene>
    <name evidence="2" type="ORF">SAMN06264365_105409</name>
</gene>
<dbReference type="Proteomes" id="UP000198415">
    <property type="component" value="Unassembled WGS sequence"/>
</dbReference>
<feature type="transmembrane region" description="Helical" evidence="1">
    <location>
        <begin position="57"/>
        <end position="76"/>
    </location>
</feature>
<evidence type="ECO:0008006" key="4">
    <source>
        <dbReference type="Google" id="ProtNLM"/>
    </source>
</evidence>
<dbReference type="AlphaFoldDB" id="A0A238Z3N8"/>
<keyword evidence="3" id="KW-1185">Reference proteome</keyword>
<proteinExistence type="predicted"/>
<keyword evidence="1" id="KW-1133">Transmembrane helix</keyword>
<name>A0A238Z3N8_9ACTN</name>
<organism evidence="2 3">
    <name type="scientific">Actinoplanes regularis</name>
    <dbReference type="NCBI Taxonomy" id="52697"/>
    <lineage>
        <taxon>Bacteria</taxon>
        <taxon>Bacillati</taxon>
        <taxon>Actinomycetota</taxon>
        <taxon>Actinomycetes</taxon>
        <taxon>Micromonosporales</taxon>
        <taxon>Micromonosporaceae</taxon>
        <taxon>Actinoplanes</taxon>
    </lineage>
</organism>
<evidence type="ECO:0000256" key="1">
    <source>
        <dbReference type="SAM" id="Phobius"/>
    </source>
</evidence>
<evidence type="ECO:0000313" key="2">
    <source>
        <dbReference type="EMBL" id="SNR77920.1"/>
    </source>
</evidence>
<accession>A0A238Z3N8</accession>
<sequence length="174" mass="18488">MLPRMEDAGQLTFQAQMDPKLMKALLRRVLFPILAVGGAVMLAMAALLYWAGDPGDAALSTAAGGVIAPLLLLFTVPPQVVKRDAHKIGRPVAYRIDAAGVHSTSGFSTKTLEWSAIKAVHRARGQILLSHGRLSSGKRWMSSIPTADLTPAEQDRLLAVLRSRGAALTNAPAS</sequence>